<comment type="caution">
    <text evidence="1">The sequence shown here is derived from an EMBL/GenBank/DDBJ whole genome shotgun (WGS) entry which is preliminary data.</text>
</comment>
<organism evidence="1 2">
    <name type="scientific">Portunus trituberculatus</name>
    <name type="common">Swimming crab</name>
    <name type="synonym">Neptunus trituberculatus</name>
    <dbReference type="NCBI Taxonomy" id="210409"/>
    <lineage>
        <taxon>Eukaryota</taxon>
        <taxon>Metazoa</taxon>
        <taxon>Ecdysozoa</taxon>
        <taxon>Arthropoda</taxon>
        <taxon>Crustacea</taxon>
        <taxon>Multicrustacea</taxon>
        <taxon>Malacostraca</taxon>
        <taxon>Eumalacostraca</taxon>
        <taxon>Eucarida</taxon>
        <taxon>Decapoda</taxon>
        <taxon>Pleocyemata</taxon>
        <taxon>Brachyura</taxon>
        <taxon>Eubrachyura</taxon>
        <taxon>Portunoidea</taxon>
        <taxon>Portunidae</taxon>
        <taxon>Portuninae</taxon>
        <taxon>Portunus</taxon>
    </lineage>
</organism>
<dbReference type="Proteomes" id="UP000324222">
    <property type="component" value="Unassembled WGS sequence"/>
</dbReference>
<reference evidence="1" key="1">
    <citation type="submission" date="2019-05" db="EMBL/GenBank/DDBJ databases">
        <title>Another draft genome of Portunus trituberculatus and its Hox gene families provides insights of decapod evolution.</title>
        <authorList>
            <person name="Jeong J.-H."/>
            <person name="Song I."/>
            <person name="Kim S."/>
            <person name="Choi T."/>
            <person name="Kim D."/>
            <person name="Ryu S."/>
            <person name="Kim W."/>
        </authorList>
    </citation>
    <scope>NUCLEOTIDE SEQUENCE [LARGE SCALE GENOMIC DNA]</scope>
    <source>
        <tissue evidence="1">Muscle</tissue>
    </source>
</reference>
<evidence type="ECO:0000313" key="2">
    <source>
        <dbReference type="Proteomes" id="UP000324222"/>
    </source>
</evidence>
<proteinExistence type="predicted"/>
<gene>
    <name evidence="1" type="ORF">E2C01_094036</name>
</gene>
<dbReference type="AlphaFoldDB" id="A0A5B7K0E3"/>
<sequence>MAVIRVIQAAYVPTCLPTSSTRVTMLP</sequence>
<evidence type="ECO:0000313" key="1">
    <source>
        <dbReference type="EMBL" id="MPC98658.1"/>
    </source>
</evidence>
<accession>A0A5B7K0E3</accession>
<protein>
    <submittedName>
        <fullName evidence="1">Uncharacterized protein</fullName>
    </submittedName>
</protein>
<keyword evidence="2" id="KW-1185">Reference proteome</keyword>
<name>A0A5B7K0E3_PORTR</name>
<dbReference type="EMBL" id="VSRR010115056">
    <property type="protein sequence ID" value="MPC98658.1"/>
    <property type="molecule type" value="Genomic_DNA"/>
</dbReference>